<keyword evidence="3" id="KW-1185">Reference proteome</keyword>
<feature type="compositionally biased region" description="Polar residues" evidence="1">
    <location>
        <begin position="50"/>
        <end position="64"/>
    </location>
</feature>
<feature type="compositionally biased region" description="Low complexity" evidence="1">
    <location>
        <begin position="209"/>
        <end position="220"/>
    </location>
</feature>
<feature type="compositionally biased region" description="Low complexity" evidence="1">
    <location>
        <begin position="87"/>
        <end position="97"/>
    </location>
</feature>
<feature type="region of interest" description="Disordered" evidence="1">
    <location>
        <begin position="87"/>
        <end position="115"/>
    </location>
</feature>
<feature type="compositionally biased region" description="Polar residues" evidence="1">
    <location>
        <begin position="424"/>
        <end position="450"/>
    </location>
</feature>
<feature type="region of interest" description="Disordered" evidence="1">
    <location>
        <begin position="1"/>
        <end position="64"/>
    </location>
</feature>
<dbReference type="EMBL" id="ASGP02000004">
    <property type="protein sequence ID" value="KAH9511998.1"/>
    <property type="molecule type" value="Genomic_DNA"/>
</dbReference>
<organism evidence="2 3">
    <name type="scientific">Dermatophagoides farinae</name>
    <name type="common">American house dust mite</name>
    <dbReference type="NCBI Taxonomy" id="6954"/>
    <lineage>
        <taxon>Eukaryota</taxon>
        <taxon>Metazoa</taxon>
        <taxon>Ecdysozoa</taxon>
        <taxon>Arthropoda</taxon>
        <taxon>Chelicerata</taxon>
        <taxon>Arachnida</taxon>
        <taxon>Acari</taxon>
        <taxon>Acariformes</taxon>
        <taxon>Sarcoptiformes</taxon>
        <taxon>Astigmata</taxon>
        <taxon>Psoroptidia</taxon>
        <taxon>Analgoidea</taxon>
        <taxon>Pyroglyphidae</taxon>
        <taxon>Dermatophagoidinae</taxon>
        <taxon>Dermatophagoides</taxon>
    </lineage>
</organism>
<feature type="compositionally biased region" description="Basic and acidic residues" evidence="1">
    <location>
        <begin position="536"/>
        <end position="546"/>
    </location>
</feature>
<feature type="compositionally biased region" description="Low complexity" evidence="1">
    <location>
        <begin position="462"/>
        <end position="480"/>
    </location>
</feature>
<feature type="region of interest" description="Disordered" evidence="1">
    <location>
        <begin position="424"/>
        <end position="481"/>
    </location>
</feature>
<feature type="compositionally biased region" description="Polar residues" evidence="1">
    <location>
        <begin position="10"/>
        <end position="21"/>
    </location>
</feature>
<feature type="compositionally biased region" description="Low complexity" evidence="1">
    <location>
        <begin position="657"/>
        <end position="678"/>
    </location>
</feature>
<feature type="region of interest" description="Disordered" evidence="1">
    <location>
        <begin position="654"/>
        <end position="678"/>
    </location>
</feature>
<dbReference type="Proteomes" id="UP000790347">
    <property type="component" value="Unassembled WGS sequence"/>
</dbReference>
<evidence type="ECO:0000313" key="2">
    <source>
        <dbReference type="EMBL" id="KAH9511998.1"/>
    </source>
</evidence>
<feature type="region of interest" description="Disordered" evidence="1">
    <location>
        <begin position="526"/>
        <end position="549"/>
    </location>
</feature>
<feature type="region of interest" description="Disordered" evidence="1">
    <location>
        <begin position="201"/>
        <end position="220"/>
    </location>
</feature>
<feature type="compositionally biased region" description="Basic residues" evidence="1">
    <location>
        <begin position="36"/>
        <end position="48"/>
    </location>
</feature>
<gene>
    <name evidence="2" type="ORF">DERF_010414</name>
</gene>
<protein>
    <submittedName>
        <fullName evidence="2">Uncharacterized protein</fullName>
    </submittedName>
</protein>
<sequence>MKSDAEFPSTAMNSTNNNKNISAIVGDRFSRESRSLSHHHHHHHRHRSIINDQSMAITGDGDNSGTRAPLLETISILASSSFIYSDRSSSSSSLPSPSQSPTPPSELSDHNDVDGMMINDNEIQFLTKNNIQSSDIAKLSISAANQDSDSNDQLLQQRSSRVRFSNEVQVNKEKQDNNDRNYNAINSINDPLISIFQSNHDKPTAQTCSSSSTSTLNSNPSIDQTISVTDIIPTTSSSSSYANVSSAQFIQTRTNNQQHQIQQWNPSITSAMTRKTTPLQSTGFKSILKDPLCAKLRYSLSQSSNIQANNVIGIDAINCNGTTIDRPIITASQKKSINNSSSVNENNQSLLESQIDQLFYGPIDSTNTMSNPMDQSTRNDNVAEKFSNKTNKSIKNHIRNDNNDINRMPCLTFIQMIEDKYRQQSQLTKSNSNTFNHSNTIHNNGSQQESKTNKSRAKTSCNNSNQSSNSRSNRQSSNINRRIHASIMSSSNDYRIEPTILMPITSIVQRNHCSLDQWMATLAQESKNNKPQIISDDSKRFSKNESKSLSNESIESIKAANANGKFRQEELYTLLSDPIKGPSINRLMDQLSNWSESFENEQTTIDSIIATTSTPTSTTIANSNGNSGISNNNFTAKILNSNNSHTIGIDQPISFEPSLNRSTSPSSSCSTSTTARSRSTLATVDNHIYEEILYEGLHHQQQQQQYQQNHL</sequence>
<dbReference type="AlphaFoldDB" id="A0A922HYC7"/>
<proteinExistence type="predicted"/>
<name>A0A922HYC7_DERFA</name>
<evidence type="ECO:0000313" key="3">
    <source>
        <dbReference type="Proteomes" id="UP000790347"/>
    </source>
</evidence>
<comment type="caution">
    <text evidence="2">The sequence shown here is derived from an EMBL/GenBank/DDBJ whole genome shotgun (WGS) entry which is preliminary data.</text>
</comment>
<reference evidence="2" key="2">
    <citation type="journal article" date="2022" name="Res Sq">
        <title>Comparative Genomics Reveals Insights into the Divergent Evolution of Astigmatic Mites and Household Pest Adaptations.</title>
        <authorList>
            <person name="Xiong Q."/>
            <person name="Wan A.T.-Y."/>
            <person name="Liu X.-Y."/>
            <person name="Fung C.S.-H."/>
            <person name="Xiao X."/>
            <person name="Malainual N."/>
            <person name="Hou J."/>
            <person name="Wang L."/>
            <person name="Wang M."/>
            <person name="Yang K."/>
            <person name="Cui Y."/>
            <person name="Leung E."/>
            <person name="Nong W."/>
            <person name="Shin S.-K."/>
            <person name="Au S."/>
            <person name="Jeong K.Y."/>
            <person name="Chew F.T."/>
            <person name="Hui J."/>
            <person name="Leung T.F."/>
            <person name="Tungtrongchitr A."/>
            <person name="Zhong N."/>
            <person name="Liu Z."/>
            <person name="Tsui S."/>
        </authorList>
    </citation>
    <scope>NUCLEOTIDE SEQUENCE</scope>
    <source>
        <strain evidence="2">Derf</strain>
        <tissue evidence="2">Whole organism</tissue>
    </source>
</reference>
<accession>A0A922HYC7</accession>
<reference evidence="2" key="1">
    <citation type="submission" date="2013-05" db="EMBL/GenBank/DDBJ databases">
        <authorList>
            <person name="Yim A.K.Y."/>
            <person name="Chan T.F."/>
            <person name="Ji K.M."/>
            <person name="Liu X.Y."/>
            <person name="Zhou J.W."/>
            <person name="Li R.Q."/>
            <person name="Yang K.Y."/>
            <person name="Li J."/>
            <person name="Li M."/>
            <person name="Law P.T.W."/>
            <person name="Wu Y.L."/>
            <person name="Cai Z.L."/>
            <person name="Qin H."/>
            <person name="Bao Y."/>
            <person name="Leung R.K.K."/>
            <person name="Ng P.K.S."/>
            <person name="Zou J."/>
            <person name="Zhong X.J."/>
            <person name="Ran P.X."/>
            <person name="Zhong N.S."/>
            <person name="Liu Z.G."/>
            <person name="Tsui S.K.W."/>
        </authorList>
    </citation>
    <scope>NUCLEOTIDE SEQUENCE</scope>
    <source>
        <strain evidence="2">Derf</strain>
        <tissue evidence="2">Whole organism</tissue>
    </source>
</reference>
<evidence type="ECO:0000256" key="1">
    <source>
        <dbReference type="SAM" id="MobiDB-lite"/>
    </source>
</evidence>